<protein>
    <submittedName>
        <fullName evidence="2">Uncharacterized protein</fullName>
    </submittedName>
</protein>
<dbReference type="EMBL" id="HBNR01025279">
    <property type="protein sequence ID" value="CAE4577405.1"/>
    <property type="molecule type" value="Transcribed_RNA"/>
</dbReference>
<evidence type="ECO:0000256" key="1">
    <source>
        <dbReference type="SAM" id="MobiDB-lite"/>
    </source>
</evidence>
<reference evidence="2" key="1">
    <citation type="submission" date="2021-01" db="EMBL/GenBank/DDBJ databases">
        <authorList>
            <person name="Corre E."/>
            <person name="Pelletier E."/>
            <person name="Niang G."/>
            <person name="Scheremetjew M."/>
            <person name="Finn R."/>
            <person name="Kale V."/>
            <person name="Holt S."/>
            <person name="Cochrane G."/>
            <person name="Meng A."/>
            <person name="Brown T."/>
            <person name="Cohen L."/>
        </authorList>
    </citation>
    <scope>NUCLEOTIDE SEQUENCE</scope>
    <source>
        <strain evidence="2">CCMP3105</strain>
    </source>
</reference>
<proteinExistence type="predicted"/>
<feature type="compositionally biased region" description="Basic and acidic residues" evidence="1">
    <location>
        <begin position="98"/>
        <end position="118"/>
    </location>
</feature>
<sequence length="195" mass="20651">MDQAHVLPRLRSPSETVLPCSHLQVGSAGGTMAAVSRTATIALSLALFSGALGIETRGTLAHTNQLTEEAKAFEESGQMLNAEGWRAFLGASSRSARSTRDRSRHADVEEQVEEERSSDVSVSDHFASNVEEQSDMPTLRQLAQEHWAGLRVAKSEKPTAATKAAAQRAAPPPQAAQVPVSSLRNLLVSAGRGGA</sequence>
<dbReference type="AlphaFoldDB" id="A0A7S4QAE9"/>
<evidence type="ECO:0000313" key="2">
    <source>
        <dbReference type="EMBL" id="CAE4577405.1"/>
    </source>
</evidence>
<accession>A0A7S4QAE9</accession>
<feature type="region of interest" description="Disordered" evidence="1">
    <location>
        <begin position="92"/>
        <end position="124"/>
    </location>
</feature>
<gene>
    <name evidence="2" type="ORF">AMON00008_LOCUS17025</name>
</gene>
<feature type="region of interest" description="Disordered" evidence="1">
    <location>
        <begin position="152"/>
        <end position="178"/>
    </location>
</feature>
<feature type="compositionally biased region" description="Low complexity" evidence="1">
    <location>
        <begin position="158"/>
        <end position="178"/>
    </location>
</feature>
<organism evidence="2">
    <name type="scientific">Alexandrium monilatum</name>
    <dbReference type="NCBI Taxonomy" id="311494"/>
    <lineage>
        <taxon>Eukaryota</taxon>
        <taxon>Sar</taxon>
        <taxon>Alveolata</taxon>
        <taxon>Dinophyceae</taxon>
        <taxon>Gonyaulacales</taxon>
        <taxon>Pyrocystaceae</taxon>
        <taxon>Alexandrium</taxon>
    </lineage>
</organism>
<name>A0A7S4QAE9_9DINO</name>